<dbReference type="PANTHER" id="PTHR46481:SF10">
    <property type="entry name" value="ZINC FINGER BED DOMAIN-CONTAINING PROTEIN 39"/>
    <property type="match status" value="1"/>
</dbReference>
<keyword evidence="4" id="KW-0862">Zinc</keyword>
<keyword evidence="3" id="KW-0863">Zinc-finger</keyword>
<comment type="caution">
    <text evidence="6">The sequence shown here is derived from an EMBL/GenBank/DDBJ whole genome shotgun (WGS) entry which is preliminary data.</text>
</comment>
<keyword evidence="5" id="KW-0539">Nucleus</keyword>
<evidence type="ECO:0000256" key="3">
    <source>
        <dbReference type="ARBA" id="ARBA00022771"/>
    </source>
</evidence>
<dbReference type="Proteomes" id="UP000615446">
    <property type="component" value="Unassembled WGS sequence"/>
</dbReference>
<evidence type="ECO:0000256" key="5">
    <source>
        <dbReference type="ARBA" id="ARBA00023242"/>
    </source>
</evidence>
<dbReference type="AlphaFoldDB" id="A0A8H3LDQ2"/>
<dbReference type="GO" id="GO:0005634">
    <property type="term" value="C:nucleus"/>
    <property type="evidence" value="ECO:0007669"/>
    <property type="project" value="UniProtKB-SubCell"/>
</dbReference>
<dbReference type="InterPro" id="IPR052035">
    <property type="entry name" value="ZnF_BED_domain_contain"/>
</dbReference>
<comment type="subcellular location">
    <subcellularLocation>
        <location evidence="1">Nucleus</location>
    </subcellularLocation>
</comment>
<protein>
    <submittedName>
        <fullName evidence="6">Zinc finger BED domain-containing protein RICESLEEPER 2-like</fullName>
    </submittedName>
</protein>
<reference evidence="6" key="1">
    <citation type="submission" date="2019-10" db="EMBL/GenBank/DDBJ databases">
        <title>Conservation and host-specific expression of non-tandemly repeated heterogenous ribosome RNA gene in arbuscular mycorrhizal fungi.</title>
        <authorList>
            <person name="Maeda T."/>
            <person name="Kobayashi Y."/>
            <person name="Nakagawa T."/>
            <person name="Ezawa T."/>
            <person name="Yamaguchi K."/>
            <person name="Bino T."/>
            <person name="Nishimoto Y."/>
            <person name="Shigenobu S."/>
            <person name="Kawaguchi M."/>
        </authorList>
    </citation>
    <scope>NUCLEOTIDE SEQUENCE</scope>
    <source>
        <strain evidence="6">HR1</strain>
    </source>
</reference>
<dbReference type="SUPFAM" id="SSF53098">
    <property type="entry name" value="Ribonuclease H-like"/>
    <property type="match status" value="1"/>
</dbReference>
<dbReference type="EMBL" id="BLAL01000080">
    <property type="protein sequence ID" value="GES84460.1"/>
    <property type="molecule type" value="Genomic_DNA"/>
</dbReference>
<dbReference type="PANTHER" id="PTHR46481">
    <property type="entry name" value="ZINC FINGER BED DOMAIN-CONTAINING PROTEIN 4"/>
    <property type="match status" value="1"/>
</dbReference>
<keyword evidence="2" id="KW-0479">Metal-binding</keyword>
<sequence>MTSGSKENQVEQEEVEFKIEKNQVKNECDTKTEEQQTKKNDHEIEQDLQVEEINTKHKLIVYNKETFKKFLIWWIVKNNLPFTCVKSEDLCNMIYLLRKDVFIPSTDTIKNYIMTFFEDSQKKIASILKNISSKISFTIDAWTSLNNNSFLGITAHWITENWELKSFLLDFIKLKEPHSDTNIKEAFLKSLKNFNIESKILGITTDNASNNITFLKAVETDLSQRYIYFNSDNKHVQYLAHVINLVAQQVFTTLKAIQNDDESLDEEVGSLIHKLRILIKKIKASSQQEEKFRVQCKVANVPNLNVVLDVCTRWNFTYAMLIRARKLKECFVKATKQICRETYLTLSYVIPIYNILLNKLEDFCDTPDQFENGKEAAINAINKLKNYYNKTDSTLYAVSLILDLRLKVSELYKILYAPQETQNTNIEYNSSDKDLVSHIFKQHRIESISKFDHYLKADRA</sequence>
<evidence type="ECO:0000313" key="7">
    <source>
        <dbReference type="Proteomes" id="UP000615446"/>
    </source>
</evidence>
<evidence type="ECO:0000256" key="1">
    <source>
        <dbReference type="ARBA" id="ARBA00004123"/>
    </source>
</evidence>
<organism evidence="6 7">
    <name type="scientific">Rhizophagus clarus</name>
    <dbReference type="NCBI Taxonomy" id="94130"/>
    <lineage>
        <taxon>Eukaryota</taxon>
        <taxon>Fungi</taxon>
        <taxon>Fungi incertae sedis</taxon>
        <taxon>Mucoromycota</taxon>
        <taxon>Glomeromycotina</taxon>
        <taxon>Glomeromycetes</taxon>
        <taxon>Glomerales</taxon>
        <taxon>Glomeraceae</taxon>
        <taxon>Rhizophagus</taxon>
    </lineage>
</organism>
<name>A0A8H3LDQ2_9GLOM</name>
<dbReference type="SUPFAM" id="SSF140996">
    <property type="entry name" value="Hermes dimerisation domain"/>
    <property type="match status" value="1"/>
</dbReference>
<dbReference type="OrthoDB" id="2432695at2759"/>
<dbReference type="GO" id="GO:0008270">
    <property type="term" value="F:zinc ion binding"/>
    <property type="evidence" value="ECO:0007669"/>
    <property type="project" value="UniProtKB-KW"/>
</dbReference>
<proteinExistence type="predicted"/>
<accession>A0A8H3LDQ2</accession>
<dbReference type="InterPro" id="IPR012337">
    <property type="entry name" value="RNaseH-like_sf"/>
</dbReference>
<evidence type="ECO:0000313" key="6">
    <source>
        <dbReference type="EMBL" id="GES84460.1"/>
    </source>
</evidence>
<evidence type="ECO:0000256" key="2">
    <source>
        <dbReference type="ARBA" id="ARBA00022723"/>
    </source>
</evidence>
<evidence type="ECO:0000256" key="4">
    <source>
        <dbReference type="ARBA" id="ARBA00022833"/>
    </source>
</evidence>
<gene>
    <name evidence="6" type="ORF">RCL2_001157700</name>
</gene>